<evidence type="ECO:0000256" key="1">
    <source>
        <dbReference type="ARBA" id="ARBA00001946"/>
    </source>
</evidence>
<feature type="binding site" evidence="7">
    <location>
        <position position="18"/>
    </location>
    <ligand>
        <name>substrate</name>
    </ligand>
</feature>
<comment type="subunit">
    <text evidence="3">Homotetramer.</text>
</comment>
<evidence type="ECO:0000256" key="7">
    <source>
        <dbReference type="PIRSR" id="PIRSR006118-1"/>
    </source>
</evidence>
<evidence type="ECO:0000256" key="6">
    <source>
        <dbReference type="ARBA" id="ARBA00022842"/>
    </source>
</evidence>
<evidence type="ECO:0000256" key="5">
    <source>
        <dbReference type="ARBA" id="ARBA00022801"/>
    </source>
</evidence>
<accession>A0A5C5YHY5</accession>
<dbReference type="InterPro" id="IPR010023">
    <property type="entry name" value="KdsC_fam"/>
</dbReference>
<dbReference type="GO" id="GO:0008781">
    <property type="term" value="F:N-acylneuraminate cytidylyltransferase activity"/>
    <property type="evidence" value="ECO:0007669"/>
    <property type="project" value="TreeGrafter"/>
</dbReference>
<keyword evidence="6 8" id="KW-0460">Magnesium</keyword>
<evidence type="ECO:0000256" key="8">
    <source>
        <dbReference type="PIRSR" id="PIRSR006118-2"/>
    </source>
</evidence>
<dbReference type="FunFam" id="3.40.50.1000:FF:000029">
    <property type="entry name" value="3-deoxy-D-manno-octulosonate 8-phosphate phosphatase KdsC"/>
    <property type="match status" value="1"/>
</dbReference>
<gene>
    <name evidence="9" type="primary">kdsC</name>
    <name evidence="9" type="ORF">Pla123a_35850</name>
</gene>
<dbReference type="Proteomes" id="UP000318478">
    <property type="component" value="Unassembled WGS sequence"/>
</dbReference>
<dbReference type="RefSeq" id="WP_146589414.1">
    <property type="nucleotide sequence ID" value="NZ_SJPO01000009.1"/>
</dbReference>
<sequence>MTLSDTCRQIKLLLSDVDGVMTDGLVIYDSNGGELKSFNIRDGLGIRLWQRAGGRFGVVTGRESPMVTRRCQELDIEIVCQNAGDKLPVVERIAAEQDVMLSEIAYIGDDLPDLPVIKAVGLGVAVADAAEELLHAADMTTTLPGGRGAIRELIEVILKQRTKR</sequence>
<dbReference type="InterPro" id="IPR050793">
    <property type="entry name" value="CMP-NeuNAc_synthase"/>
</dbReference>
<dbReference type="InterPro" id="IPR023214">
    <property type="entry name" value="HAD_sf"/>
</dbReference>
<dbReference type="Gene3D" id="3.40.50.1000">
    <property type="entry name" value="HAD superfamily/HAD-like"/>
    <property type="match status" value="1"/>
</dbReference>
<evidence type="ECO:0000256" key="2">
    <source>
        <dbReference type="ARBA" id="ARBA00005893"/>
    </source>
</evidence>
<dbReference type="PANTHER" id="PTHR21485:SF3">
    <property type="entry name" value="N-ACYLNEURAMINATE CYTIDYLYLTRANSFERASE"/>
    <property type="match status" value="1"/>
</dbReference>
<proteinExistence type="inferred from homology"/>
<keyword evidence="5 9" id="KW-0378">Hydrolase</keyword>
<dbReference type="SUPFAM" id="SSF56784">
    <property type="entry name" value="HAD-like"/>
    <property type="match status" value="1"/>
</dbReference>
<dbReference type="InterPro" id="IPR036412">
    <property type="entry name" value="HAD-like_sf"/>
</dbReference>
<feature type="binding site" evidence="7">
    <location>
        <position position="47"/>
    </location>
    <ligand>
        <name>substrate</name>
    </ligand>
</feature>
<dbReference type="SFLD" id="SFLDS00003">
    <property type="entry name" value="Haloacid_Dehalogenase"/>
    <property type="match status" value="1"/>
</dbReference>
<keyword evidence="4 8" id="KW-0479">Metal-binding</keyword>
<feature type="binding site" evidence="8">
    <location>
        <position position="109"/>
    </location>
    <ligand>
        <name>Mg(2+)</name>
        <dbReference type="ChEBI" id="CHEBI:18420"/>
    </ligand>
</feature>
<dbReference type="Pfam" id="PF08282">
    <property type="entry name" value="Hydrolase_3"/>
    <property type="match status" value="1"/>
</dbReference>
<comment type="similarity">
    <text evidence="2">Belongs to the KdsC family.</text>
</comment>
<dbReference type="GO" id="GO:0046872">
    <property type="term" value="F:metal ion binding"/>
    <property type="evidence" value="ECO:0007669"/>
    <property type="project" value="UniProtKB-KW"/>
</dbReference>
<dbReference type="EMBL" id="SJPO01000009">
    <property type="protein sequence ID" value="TWT73692.1"/>
    <property type="molecule type" value="Genomic_DNA"/>
</dbReference>
<dbReference type="GO" id="GO:0019143">
    <property type="term" value="F:3-deoxy-manno-octulosonate-8-phosphatase activity"/>
    <property type="evidence" value="ECO:0007669"/>
    <property type="project" value="UniProtKB-EC"/>
</dbReference>
<dbReference type="NCBIfam" id="TIGR01670">
    <property type="entry name" value="KdsC-phosphatas"/>
    <property type="match status" value="1"/>
</dbReference>
<feature type="binding site" evidence="7">
    <location>
        <position position="86"/>
    </location>
    <ligand>
        <name>substrate</name>
    </ligand>
</feature>
<name>A0A5C5YHY5_9BACT</name>
<dbReference type="AlphaFoldDB" id="A0A5C5YHY5"/>
<dbReference type="EC" id="3.1.3.45" evidence="9"/>
<feature type="binding site" evidence="7">
    <location>
        <position position="62"/>
    </location>
    <ligand>
        <name>substrate</name>
    </ligand>
</feature>
<dbReference type="SFLD" id="SFLDG01138">
    <property type="entry name" value="C1.6.2:_Deoxy-d-mannose-octulo"/>
    <property type="match status" value="1"/>
</dbReference>
<comment type="cofactor">
    <cofactor evidence="1 8">
        <name>Mg(2+)</name>
        <dbReference type="ChEBI" id="CHEBI:18420"/>
    </cofactor>
</comment>
<evidence type="ECO:0000313" key="9">
    <source>
        <dbReference type="EMBL" id="TWT73692.1"/>
    </source>
</evidence>
<feature type="binding site" evidence="7">
    <location>
        <position position="70"/>
    </location>
    <ligand>
        <name>substrate</name>
    </ligand>
</feature>
<feature type="binding site" evidence="8">
    <location>
        <position position="16"/>
    </location>
    <ligand>
        <name>Mg(2+)</name>
        <dbReference type="ChEBI" id="CHEBI:18420"/>
    </ligand>
</feature>
<comment type="caution">
    <text evidence="9">The sequence shown here is derived from an EMBL/GenBank/DDBJ whole genome shotgun (WGS) entry which is preliminary data.</text>
</comment>
<protein>
    <submittedName>
        <fullName evidence="9">3-deoxy-D-manno-octulosonate 8-phosphate phosphatase KdsC</fullName>
        <ecNumber evidence="9">3.1.3.45</ecNumber>
    </submittedName>
</protein>
<evidence type="ECO:0000256" key="3">
    <source>
        <dbReference type="ARBA" id="ARBA00011881"/>
    </source>
</evidence>
<evidence type="ECO:0000256" key="4">
    <source>
        <dbReference type="ARBA" id="ARBA00022723"/>
    </source>
</evidence>
<dbReference type="OrthoDB" id="9805604at2"/>
<dbReference type="CDD" id="cd01630">
    <property type="entry name" value="HAD_KDO-like"/>
    <property type="match status" value="1"/>
</dbReference>
<keyword evidence="10" id="KW-1185">Reference proteome</keyword>
<reference evidence="9 10" key="1">
    <citation type="submission" date="2019-02" db="EMBL/GenBank/DDBJ databases">
        <title>Deep-cultivation of Planctomycetes and their phenomic and genomic characterization uncovers novel biology.</title>
        <authorList>
            <person name="Wiegand S."/>
            <person name="Jogler M."/>
            <person name="Boedeker C."/>
            <person name="Pinto D."/>
            <person name="Vollmers J."/>
            <person name="Rivas-Marin E."/>
            <person name="Kohn T."/>
            <person name="Peeters S.H."/>
            <person name="Heuer A."/>
            <person name="Rast P."/>
            <person name="Oberbeckmann S."/>
            <person name="Bunk B."/>
            <person name="Jeske O."/>
            <person name="Meyerdierks A."/>
            <person name="Storesund J.E."/>
            <person name="Kallscheuer N."/>
            <person name="Luecker S."/>
            <person name="Lage O.M."/>
            <person name="Pohl T."/>
            <person name="Merkel B.J."/>
            <person name="Hornburger P."/>
            <person name="Mueller R.-W."/>
            <person name="Bruemmer F."/>
            <person name="Labrenz M."/>
            <person name="Spormann A.M."/>
            <person name="Op Den Camp H."/>
            <person name="Overmann J."/>
            <person name="Amann R."/>
            <person name="Jetten M.S.M."/>
            <person name="Mascher T."/>
            <person name="Medema M.H."/>
            <person name="Devos D.P."/>
            <person name="Kaster A.-K."/>
            <person name="Ovreas L."/>
            <person name="Rohde M."/>
            <person name="Galperin M.Y."/>
            <person name="Jogler C."/>
        </authorList>
    </citation>
    <scope>NUCLEOTIDE SEQUENCE [LARGE SCALE GENOMIC DNA]</scope>
    <source>
        <strain evidence="9 10">Pla123a</strain>
    </source>
</reference>
<evidence type="ECO:0000313" key="10">
    <source>
        <dbReference type="Proteomes" id="UP000318478"/>
    </source>
</evidence>
<organism evidence="9 10">
    <name type="scientific">Posidoniimonas polymericola</name>
    <dbReference type="NCBI Taxonomy" id="2528002"/>
    <lineage>
        <taxon>Bacteria</taxon>
        <taxon>Pseudomonadati</taxon>
        <taxon>Planctomycetota</taxon>
        <taxon>Planctomycetia</taxon>
        <taxon>Pirellulales</taxon>
        <taxon>Lacipirellulaceae</taxon>
        <taxon>Posidoniimonas</taxon>
    </lineage>
</organism>
<dbReference type="PANTHER" id="PTHR21485">
    <property type="entry name" value="HAD SUPERFAMILY MEMBERS CMAS AND KDSC"/>
    <property type="match status" value="1"/>
</dbReference>
<dbReference type="PIRSF" id="PIRSF006118">
    <property type="entry name" value="KDO8-P_Ptase"/>
    <property type="match status" value="1"/>
</dbReference>
<dbReference type="SFLD" id="SFLDG01136">
    <property type="entry name" value="C1.6:_Phosphoserine_Phosphatas"/>
    <property type="match status" value="1"/>
</dbReference>